<evidence type="ECO:0000256" key="10">
    <source>
        <dbReference type="SAM" id="Phobius"/>
    </source>
</evidence>
<evidence type="ECO:0000256" key="3">
    <source>
        <dbReference type="ARBA" id="ARBA00022692"/>
    </source>
</evidence>
<dbReference type="GO" id="GO:0043410">
    <property type="term" value="P:positive regulation of MAPK cascade"/>
    <property type="evidence" value="ECO:0007669"/>
    <property type="project" value="TreeGrafter"/>
</dbReference>
<dbReference type="Gene3D" id="1.20.1070.10">
    <property type="entry name" value="Rhodopsin 7-helix transmembrane proteins"/>
    <property type="match status" value="1"/>
</dbReference>
<keyword evidence="13" id="KW-1185">Reference proteome</keyword>
<dbReference type="InterPro" id="IPR017452">
    <property type="entry name" value="GPCR_Rhodpsn_7TM"/>
</dbReference>
<dbReference type="PANTHER" id="PTHR24248">
    <property type="entry name" value="ADRENERGIC RECEPTOR-RELATED G-PROTEIN COUPLED RECEPTOR"/>
    <property type="match status" value="1"/>
</dbReference>
<comment type="caution">
    <text evidence="12">The sequence shown here is derived from an EMBL/GenBank/DDBJ whole genome shotgun (WGS) entry which is preliminary data.</text>
</comment>
<organism evidence="12 13">
    <name type="scientific">Candidula unifasciata</name>
    <dbReference type="NCBI Taxonomy" id="100452"/>
    <lineage>
        <taxon>Eukaryota</taxon>
        <taxon>Metazoa</taxon>
        <taxon>Spiralia</taxon>
        <taxon>Lophotrochozoa</taxon>
        <taxon>Mollusca</taxon>
        <taxon>Gastropoda</taxon>
        <taxon>Heterobranchia</taxon>
        <taxon>Euthyneura</taxon>
        <taxon>Panpulmonata</taxon>
        <taxon>Eupulmonata</taxon>
        <taxon>Stylommatophora</taxon>
        <taxon>Helicina</taxon>
        <taxon>Helicoidea</taxon>
        <taxon>Geomitridae</taxon>
        <taxon>Candidula</taxon>
    </lineage>
</organism>
<dbReference type="SUPFAM" id="SSF81321">
    <property type="entry name" value="Family A G protein-coupled receptor-like"/>
    <property type="match status" value="1"/>
</dbReference>
<keyword evidence="3 10" id="KW-0812">Transmembrane</keyword>
<dbReference type="CDD" id="cd00637">
    <property type="entry name" value="7tm_classA_rhodopsin-like"/>
    <property type="match status" value="1"/>
</dbReference>
<keyword evidence="4 10" id="KW-1133">Transmembrane helix</keyword>
<keyword evidence="7" id="KW-0675">Receptor</keyword>
<evidence type="ECO:0000256" key="4">
    <source>
        <dbReference type="ARBA" id="ARBA00022989"/>
    </source>
</evidence>
<evidence type="ECO:0000256" key="5">
    <source>
        <dbReference type="ARBA" id="ARBA00023040"/>
    </source>
</evidence>
<dbReference type="EMBL" id="CAJHNH020002223">
    <property type="protein sequence ID" value="CAG5125998.1"/>
    <property type="molecule type" value="Genomic_DNA"/>
</dbReference>
<dbReference type="PRINTS" id="PR00237">
    <property type="entry name" value="GPCRRHODOPSN"/>
</dbReference>
<feature type="transmembrane region" description="Helical" evidence="10">
    <location>
        <begin position="68"/>
        <end position="90"/>
    </location>
</feature>
<name>A0A8S3ZCT1_9EUPU</name>
<dbReference type="Pfam" id="PF00001">
    <property type="entry name" value="7tm_1"/>
    <property type="match status" value="1"/>
</dbReference>
<accession>A0A8S3ZCT1</accession>
<dbReference type="Proteomes" id="UP000678393">
    <property type="component" value="Unassembled WGS sequence"/>
</dbReference>
<evidence type="ECO:0000256" key="6">
    <source>
        <dbReference type="ARBA" id="ARBA00023136"/>
    </source>
</evidence>
<proteinExistence type="predicted"/>
<evidence type="ECO:0000256" key="8">
    <source>
        <dbReference type="ARBA" id="ARBA00023224"/>
    </source>
</evidence>
<dbReference type="PROSITE" id="PS50262">
    <property type="entry name" value="G_PROTEIN_RECEP_F1_2"/>
    <property type="match status" value="1"/>
</dbReference>
<evidence type="ECO:0000256" key="2">
    <source>
        <dbReference type="ARBA" id="ARBA00022475"/>
    </source>
</evidence>
<dbReference type="OrthoDB" id="6072453at2759"/>
<feature type="transmembrane region" description="Helical" evidence="10">
    <location>
        <begin position="145"/>
        <end position="165"/>
    </location>
</feature>
<evidence type="ECO:0000256" key="9">
    <source>
        <dbReference type="SAM" id="MobiDB-lite"/>
    </source>
</evidence>
<dbReference type="InterPro" id="IPR000276">
    <property type="entry name" value="GPCR_Rhodpsn"/>
</dbReference>
<keyword evidence="5" id="KW-0297">G-protein coupled receptor</keyword>
<dbReference type="GO" id="GO:0004930">
    <property type="term" value="F:G protein-coupled receptor activity"/>
    <property type="evidence" value="ECO:0007669"/>
    <property type="project" value="UniProtKB-KW"/>
</dbReference>
<comment type="subcellular location">
    <subcellularLocation>
        <location evidence="1">Cell membrane</location>
        <topology evidence="1">Multi-pass membrane protein</topology>
    </subcellularLocation>
</comment>
<feature type="transmembrane region" description="Helical" evidence="10">
    <location>
        <begin position="102"/>
        <end position="125"/>
    </location>
</feature>
<feature type="transmembrane region" description="Helical" evidence="10">
    <location>
        <begin position="227"/>
        <end position="251"/>
    </location>
</feature>
<protein>
    <recommendedName>
        <fullName evidence="11">G-protein coupled receptors family 1 profile domain-containing protein</fullName>
    </recommendedName>
</protein>
<dbReference type="GO" id="GO:0071880">
    <property type="term" value="P:adenylate cyclase-activating adrenergic receptor signaling pathway"/>
    <property type="evidence" value="ECO:0007669"/>
    <property type="project" value="TreeGrafter"/>
</dbReference>
<reference evidence="12" key="1">
    <citation type="submission" date="2021-04" db="EMBL/GenBank/DDBJ databases">
        <authorList>
            <consortium name="Molecular Ecology Group"/>
        </authorList>
    </citation>
    <scope>NUCLEOTIDE SEQUENCE</scope>
</reference>
<gene>
    <name evidence="12" type="ORF">CUNI_LOCUS11556</name>
</gene>
<evidence type="ECO:0000256" key="1">
    <source>
        <dbReference type="ARBA" id="ARBA00004651"/>
    </source>
</evidence>
<evidence type="ECO:0000313" key="13">
    <source>
        <dbReference type="Proteomes" id="UP000678393"/>
    </source>
</evidence>
<evidence type="ECO:0000259" key="11">
    <source>
        <dbReference type="PROSITE" id="PS50262"/>
    </source>
</evidence>
<evidence type="ECO:0000256" key="7">
    <source>
        <dbReference type="ARBA" id="ARBA00023170"/>
    </source>
</evidence>
<keyword evidence="6 10" id="KW-0472">Membrane</keyword>
<feature type="region of interest" description="Disordered" evidence="9">
    <location>
        <begin position="349"/>
        <end position="378"/>
    </location>
</feature>
<dbReference type="AlphaFoldDB" id="A0A8S3ZCT1"/>
<feature type="transmembrane region" description="Helical" evidence="10">
    <location>
        <begin position="186"/>
        <end position="207"/>
    </location>
</feature>
<feature type="domain" description="G-protein coupled receptors family 1 profile" evidence="11">
    <location>
        <begin position="80"/>
        <end position="330"/>
    </location>
</feature>
<keyword evidence="8" id="KW-0807">Transducer</keyword>
<evidence type="ECO:0000313" key="12">
    <source>
        <dbReference type="EMBL" id="CAG5125998.1"/>
    </source>
</evidence>
<dbReference type="PANTHER" id="PTHR24248:SF185">
    <property type="entry name" value="DOPAMINE RECEPTOR 2"/>
    <property type="match status" value="1"/>
</dbReference>
<sequence length="378" mass="42739">MSSEDTTSNVSLTPTTAISDSFMNNERFHQTGGLLYDFYQMAAVDWDEIHDREKLTSWAYTTWNALNIVRLTLAIWILASHIALIVFVLAKKALRQQPKNLLIINVALVNVLMGMFVVPVKLHFILNPKGPQCNLAVGWTFVAEYYQPSACLFAVLSLVLERFIYVYTEKTQKNIKPWAAKIGTTILMFLPWILSCLILLPIFYAGLLAKFTDPNQCLFKVNEGYFVASQLMSFILPSLGVFILAPFTGLLDCLRPKRCFYKPLTPRGESMAITATVSLVSIFCEAPYCVVRVLMMTVECNNSYCSRFSEALTLAMWIRVCKAGVFPFIWLAYTDIRDALLHLNNAQQKDKETDYDNDDDDEDGGQKFPLTKSSSKAV</sequence>
<keyword evidence="2" id="KW-1003">Cell membrane</keyword>
<dbReference type="GO" id="GO:0005886">
    <property type="term" value="C:plasma membrane"/>
    <property type="evidence" value="ECO:0007669"/>
    <property type="project" value="UniProtKB-SubCell"/>
</dbReference>